<reference evidence="2 5" key="2">
    <citation type="journal article" date="2018" name="Nat. Biotechnol.">
        <title>A standardized bacterial taxonomy based on genome phylogeny substantially revises the tree of life.</title>
        <authorList>
            <person name="Parks D.H."/>
            <person name="Chuvochina M."/>
            <person name="Waite D.W."/>
            <person name="Rinke C."/>
            <person name="Skarshewski A."/>
            <person name="Chaumeil P.A."/>
            <person name="Hugenholtz P."/>
        </authorList>
    </citation>
    <scope>NUCLEOTIDE SEQUENCE [LARGE SCALE GENOMIC DNA]</scope>
    <source>
        <strain evidence="2">UBA9152</strain>
    </source>
</reference>
<keyword evidence="4" id="KW-1185">Reference proteome</keyword>
<evidence type="ECO:0000313" key="2">
    <source>
        <dbReference type="EMBL" id="HAN23176.1"/>
    </source>
</evidence>
<reference evidence="3 4" key="1">
    <citation type="submission" date="2015-02" db="EMBL/GenBank/DDBJ databases">
        <title>Draft genome sequences of ten Microbacterium spp. with emphasis on heavy metal contaminated environments.</title>
        <authorList>
            <person name="Corretto E."/>
        </authorList>
    </citation>
    <scope>NUCLEOTIDE SEQUENCE [LARGE SCALE GENOMIC DNA]</scope>
    <source>
        <strain evidence="3 4">DSM 18659</strain>
    </source>
</reference>
<evidence type="ECO:0000313" key="4">
    <source>
        <dbReference type="Proteomes" id="UP000033451"/>
    </source>
</evidence>
<accession>A0A0F0LTF1</accession>
<organism evidence="3 4">
    <name type="scientific">Microbacterium ginsengisoli</name>
    <dbReference type="NCBI Taxonomy" id="400772"/>
    <lineage>
        <taxon>Bacteria</taxon>
        <taxon>Bacillati</taxon>
        <taxon>Actinomycetota</taxon>
        <taxon>Actinomycetes</taxon>
        <taxon>Micrococcales</taxon>
        <taxon>Microbacteriaceae</taxon>
        <taxon>Microbacterium</taxon>
    </lineage>
</organism>
<dbReference type="EMBL" id="DMNG01000016">
    <property type="protein sequence ID" value="HAN23176.1"/>
    <property type="molecule type" value="Genomic_DNA"/>
</dbReference>
<name>A0A0F0LTF1_9MICO</name>
<dbReference type="Proteomes" id="UP000033451">
    <property type="component" value="Unassembled WGS sequence"/>
</dbReference>
<sequence length="72" mass="7668">MILPDGARRTLIVLSIATCAVGVMVMIAAGRLDLLADDSARVHRIGMWIAISGVAIGLVAAASDLVRRRRRD</sequence>
<dbReference type="AlphaFoldDB" id="A0A0F0LTF1"/>
<comment type="caution">
    <text evidence="3">The sequence shown here is derived from an EMBL/GenBank/DDBJ whole genome shotgun (WGS) entry which is preliminary data.</text>
</comment>
<keyword evidence="1" id="KW-0472">Membrane</keyword>
<evidence type="ECO:0000313" key="5">
    <source>
        <dbReference type="Proteomes" id="UP000257479"/>
    </source>
</evidence>
<evidence type="ECO:0000256" key="1">
    <source>
        <dbReference type="SAM" id="Phobius"/>
    </source>
</evidence>
<feature type="transmembrane region" description="Helical" evidence="1">
    <location>
        <begin position="12"/>
        <end position="30"/>
    </location>
</feature>
<dbReference type="Proteomes" id="UP000257479">
    <property type="component" value="Unassembled WGS sequence"/>
</dbReference>
<dbReference type="STRING" id="400772.RR49_02051"/>
<keyword evidence="1" id="KW-0812">Transmembrane</keyword>
<dbReference type="PATRIC" id="fig|400772.4.peg.2065"/>
<proteinExistence type="predicted"/>
<dbReference type="RefSeq" id="WP_045247960.1">
    <property type="nucleotide sequence ID" value="NZ_DAIQHQ010000003.1"/>
</dbReference>
<evidence type="ECO:0000313" key="3">
    <source>
        <dbReference type="EMBL" id="KJL36004.1"/>
    </source>
</evidence>
<dbReference type="EMBL" id="JYIY01000076">
    <property type="protein sequence ID" value="KJL36004.1"/>
    <property type="molecule type" value="Genomic_DNA"/>
</dbReference>
<keyword evidence="1" id="KW-1133">Transmembrane helix</keyword>
<protein>
    <submittedName>
        <fullName evidence="3">Uncharacterized protein</fullName>
    </submittedName>
</protein>
<gene>
    <name evidence="2" type="ORF">DCP95_01210</name>
    <name evidence="3" type="ORF">RR49_02051</name>
</gene>
<feature type="transmembrane region" description="Helical" evidence="1">
    <location>
        <begin position="45"/>
        <end position="66"/>
    </location>
</feature>